<organism evidence="1 2">
    <name type="scientific">Knoellia aerolata DSM 18566</name>
    <dbReference type="NCBI Taxonomy" id="1385519"/>
    <lineage>
        <taxon>Bacteria</taxon>
        <taxon>Bacillati</taxon>
        <taxon>Actinomycetota</taxon>
        <taxon>Actinomycetes</taxon>
        <taxon>Micrococcales</taxon>
        <taxon>Intrasporangiaceae</taxon>
        <taxon>Knoellia</taxon>
    </lineage>
</organism>
<sequence>MIPVDRDESAVVGADPGGIQPEALGVRAPNGRYQQSLSGQLVAALGPDQNVAVAGAFHSDGALLDDGDAIVGEHPTEHVGDLCLSVRRQPADDRDVHTQVGPQLSLLQTDVAVADDHHPPWQVLLLHRGRAGQRHAGQRRARRLPGLSVISINKACEHR</sequence>
<comment type="caution">
    <text evidence="1">The sequence shown here is derived from an EMBL/GenBank/DDBJ whole genome shotgun (WGS) entry which is preliminary data.</text>
</comment>
<dbReference type="EMBL" id="AVPL01000087">
    <property type="protein sequence ID" value="KGN38912.1"/>
    <property type="molecule type" value="Genomic_DNA"/>
</dbReference>
<dbReference type="AlphaFoldDB" id="A0A0A0JS60"/>
<name>A0A0A0JS60_9MICO</name>
<protein>
    <submittedName>
        <fullName evidence="1">Uncharacterized protein</fullName>
    </submittedName>
</protein>
<evidence type="ECO:0000313" key="2">
    <source>
        <dbReference type="Proteomes" id="UP000030013"/>
    </source>
</evidence>
<dbReference type="Proteomes" id="UP000030013">
    <property type="component" value="Unassembled WGS sequence"/>
</dbReference>
<evidence type="ECO:0000313" key="1">
    <source>
        <dbReference type="EMBL" id="KGN38912.1"/>
    </source>
</evidence>
<keyword evidence="2" id="KW-1185">Reference proteome</keyword>
<gene>
    <name evidence="1" type="ORF">N801_19945</name>
</gene>
<reference evidence="1 2" key="1">
    <citation type="submission" date="2013-08" db="EMBL/GenBank/DDBJ databases">
        <title>The genome sequence of Knoellia aerolata.</title>
        <authorList>
            <person name="Zhu W."/>
            <person name="Wang G."/>
        </authorList>
    </citation>
    <scope>NUCLEOTIDE SEQUENCE [LARGE SCALE GENOMIC DNA]</scope>
    <source>
        <strain evidence="1 2">DSM 18566</strain>
    </source>
</reference>
<accession>A0A0A0JS60</accession>
<proteinExistence type="predicted"/>